<reference evidence="3" key="1">
    <citation type="submission" date="2020-10" db="EMBL/GenBank/DDBJ databases">
        <title>High-Quality Genome Resource of Clonostachys rosea strain S41 by Oxford Nanopore Long-Read Sequencing.</title>
        <authorList>
            <person name="Wang H."/>
        </authorList>
    </citation>
    <scope>NUCLEOTIDE SEQUENCE</scope>
    <source>
        <strain evidence="3">S41</strain>
    </source>
</reference>
<dbReference type="PANTHER" id="PTHR43591:SF10">
    <property type="entry name" value="ABC TRANSMEMBRANE TYPE-1 DOMAIN-CONTAINING PROTEIN-RELATED"/>
    <property type="match status" value="1"/>
</dbReference>
<dbReference type="SUPFAM" id="SSF53335">
    <property type="entry name" value="S-adenosyl-L-methionine-dependent methyltransferases"/>
    <property type="match status" value="1"/>
</dbReference>
<proteinExistence type="inferred from homology"/>
<accession>A0A8H7NHH1</accession>
<sequence>MSESNKPPISAPAPDTAAEPVDRITVDPGFQDEDHESTLGDIYTLPMPTFRTWRILILNRPLSTASIASAILEYRKLHGRTYHNFKTAEYWGPNNEQQNEGLDINHHMLNLALNNKLFLAPLENPQKVLDLGTGTDKNPQAEVTGIDLSPTQPSWVPPNCKFELDDASQEWTFPDNTFDYIHIRYLLGCFKDWPTLYKECFRCLKPGGWLEHLDCSTQKEVFASIGEKTGYTFEVVDNNKWVKWIDEAGFSNIQKKTIKTPIGGWPADKKWKEVGQFNRLALETGLEGFGLYMLTNTMGWEYEDVQV</sequence>
<name>A0A8H7NHH1_BIOOC</name>
<organism evidence="3 4">
    <name type="scientific">Bionectria ochroleuca</name>
    <name type="common">Gliocladium roseum</name>
    <dbReference type="NCBI Taxonomy" id="29856"/>
    <lineage>
        <taxon>Eukaryota</taxon>
        <taxon>Fungi</taxon>
        <taxon>Dikarya</taxon>
        <taxon>Ascomycota</taxon>
        <taxon>Pezizomycotina</taxon>
        <taxon>Sordariomycetes</taxon>
        <taxon>Hypocreomycetidae</taxon>
        <taxon>Hypocreales</taxon>
        <taxon>Bionectriaceae</taxon>
        <taxon>Clonostachys</taxon>
    </lineage>
</organism>
<dbReference type="Pfam" id="PF13489">
    <property type="entry name" value="Methyltransf_23"/>
    <property type="match status" value="1"/>
</dbReference>
<dbReference type="InterPro" id="IPR029063">
    <property type="entry name" value="SAM-dependent_MTases_sf"/>
</dbReference>
<evidence type="ECO:0000313" key="3">
    <source>
        <dbReference type="EMBL" id="KAF9756024.1"/>
    </source>
</evidence>
<dbReference type="CDD" id="cd02440">
    <property type="entry name" value="AdoMet_MTases"/>
    <property type="match status" value="1"/>
</dbReference>
<evidence type="ECO:0000313" key="4">
    <source>
        <dbReference type="Proteomes" id="UP000616885"/>
    </source>
</evidence>
<comment type="caution">
    <text evidence="3">The sequence shown here is derived from an EMBL/GenBank/DDBJ whole genome shotgun (WGS) entry which is preliminary data.</text>
</comment>
<evidence type="ECO:0000256" key="1">
    <source>
        <dbReference type="ARBA" id="ARBA00038158"/>
    </source>
</evidence>
<evidence type="ECO:0008006" key="5">
    <source>
        <dbReference type="Google" id="ProtNLM"/>
    </source>
</evidence>
<protein>
    <recommendedName>
        <fullName evidence="5">Methyltransferase type 11 domain-containing protein</fullName>
    </recommendedName>
</protein>
<gene>
    <name evidence="3" type="ORF">IM811_011465</name>
</gene>
<dbReference type="PANTHER" id="PTHR43591">
    <property type="entry name" value="METHYLTRANSFERASE"/>
    <property type="match status" value="1"/>
</dbReference>
<feature type="region of interest" description="Disordered" evidence="2">
    <location>
        <begin position="1"/>
        <end position="20"/>
    </location>
</feature>
<dbReference type="EMBL" id="JADCTT010000003">
    <property type="protein sequence ID" value="KAF9756024.1"/>
    <property type="molecule type" value="Genomic_DNA"/>
</dbReference>
<dbReference type="AlphaFoldDB" id="A0A8H7NHH1"/>
<dbReference type="Proteomes" id="UP000616885">
    <property type="component" value="Unassembled WGS sequence"/>
</dbReference>
<dbReference type="Gene3D" id="3.40.50.150">
    <property type="entry name" value="Vaccinia Virus protein VP39"/>
    <property type="match status" value="1"/>
</dbReference>
<dbReference type="GO" id="GO:0008168">
    <property type="term" value="F:methyltransferase activity"/>
    <property type="evidence" value="ECO:0007669"/>
    <property type="project" value="TreeGrafter"/>
</dbReference>
<evidence type="ECO:0000256" key="2">
    <source>
        <dbReference type="SAM" id="MobiDB-lite"/>
    </source>
</evidence>
<comment type="similarity">
    <text evidence="1">Belongs to the methyltransferase superfamily. LaeA methyltransferase family.</text>
</comment>